<reference evidence="1 2" key="1">
    <citation type="submission" date="2018-03" db="EMBL/GenBank/DDBJ databases">
        <authorList>
            <person name="Keele B.F."/>
        </authorList>
    </citation>
    <scope>NUCLEOTIDE SEQUENCE [LARGE SCALE GENOMIC DNA]</scope>
    <source>
        <strain evidence="1 2">D20</strain>
    </source>
</reference>
<protein>
    <recommendedName>
        <fullName evidence="3">Thermostable hemolysin</fullName>
    </recommendedName>
</protein>
<organism evidence="1 2">
    <name type="scientific">Pseudothauera lacus</name>
    <dbReference type="NCBI Taxonomy" id="2136175"/>
    <lineage>
        <taxon>Bacteria</taxon>
        <taxon>Pseudomonadati</taxon>
        <taxon>Pseudomonadota</taxon>
        <taxon>Betaproteobacteria</taxon>
        <taxon>Rhodocyclales</taxon>
        <taxon>Zoogloeaceae</taxon>
        <taxon>Pseudothauera</taxon>
    </lineage>
</organism>
<evidence type="ECO:0008006" key="3">
    <source>
        <dbReference type="Google" id="ProtNLM"/>
    </source>
</evidence>
<dbReference type="InterPro" id="IPR022050">
    <property type="entry name" value="T_hemolysin"/>
</dbReference>
<reference evidence="1 2" key="2">
    <citation type="submission" date="2018-04" db="EMBL/GenBank/DDBJ databases">
        <title>Thauera lacus sp. nov., isolated from an saline lake in Inner Mongolia, China.</title>
        <authorList>
            <person name="Liang Q.-Y."/>
        </authorList>
    </citation>
    <scope>NUCLEOTIDE SEQUENCE [LARGE SCALE GENOMIC DNA]</scope>
    <source>
        <strain evidence="1 2">D20</strain>
    </source>
</reference>
<dbReference type="OrthoDB" id="7432757at2"/>
<keyword evidence="2" id="KW-1185">Reference proteome</keyword>
<evidence type="ECO:0000313" key="2">
    <source>
        <dbReference type="Proteomes" id="UP000241193"/>
    </source>
</evidence>
<dbReference type="EMBL" id="PZKC01000012">
    <property type="protein sequence ID" value="PTD95567.1"/>
    <property type="molecule type" value="Genomic_DNA"/>
</dbReference>
<proteinExistence type="predicted"/>
<dbReference type="RefSeq" id="WP_107494349.1">
    <property type="nucleotide sequence ID" value="NZ_PZKC01000012.1"/>
</dbReference>
<comment type="caution">
    <text evidence="1">The sequence shown here is derived from an EMBL/GenBank/DDBJ whole genome shotgun (WGS) entry which is preliminary data.</text>
</comment>
<name>A0A2T4ICR5_9RHOO</name>
<dbReference type="Proteomes" id="UP000241193">
    <property type="component" value="Unassembled WGS sequence"/>
</dbReference>
<gene>
    <name evidence="1" type="ORF">C8261_14025</name>
</gene>
<accession>A0A2T4ICR5</accession>
<sequence>MTGALQRIHSRPQHQPLVRHAVAGHPRRAAAEDFIRDVFRRRYEAEVPGFAPNLMLLEQAPRIVAAAGWRGAESEALMLEQYLDEPIEHAISRLAGQPVPRGRIVEVGNLAAERPGGSVAVILALAAHLDQLGFEWVAFTATSELIGIFRRLDLPPLALAPADPQRMGAQAQAWGRYYDTRPVVVAGRLRLALEKGGARG</sequence>
<dbReference type="Pfam" id="PF12261">
    <property type="entry name" value="T_hemolysin"/>
    <property type="match status" value="1"/>
</dbReference>
<evidence type="ECO:0000313" key="1">
    <source>
        <dbReference type="EMBL" id="PTD95567.1"/>
    </source>
</evidence>
<dbReference type="AlphaFoldDB" id="A0A2T4ICR5"/>